<reference evidence="2 3" key="1">
    <citation type="submission" date="2023-09" db="EMBL/GenBank/DDBJ databases">
        <authorList>
            <person name="Rey-Velasco X."/>
        </authorList>
    </citation>
    <scope>NUCLEOTIDE SEQUENCE [LARGE SCALE GENOMIC DNA]</scope>
    <source>
        <strain evidence="2 3">P007</strain>
    </source>
</reference>
<sequence length="560" mass="61434">MNHLKNYLIAFLAITAIGCVKVNTYDILIKNGQILDGSGQPSYIGSLGINADTIAAVGKLENAKGLKEIDATGLSVSPGFINMLSWSTESLIIDGKSESDIRQGVTLEVMGEGWSMGPLNVEMRQEQQRTQKDFKYDIEWTTLGEYLEFLQNKGVSTNVASFVGATTLRIHELGEANRPPMPEELHNMKVLAKTAMEEGAMGIGSSLIYAPAFYADTQELIELCKVASEYGGMYISHMRSEGDYWLEAIDELIQIANEADLAAEIYHLKAGGKDNWSKWEAAIAKIDSARTSGLKITTDMYNYTAGATGLDASMPPWVQEGGYGKWAERLHDPAIRKKVISEMKAKGDGWENLYFAAGSPEKLILNGFRSDSLRYLTGKTLGEVARMRGTSPEETAIDLVVQDSSRVGTVYFLMSEENVKKQIALPYMSFGSDAASIAPVKPFTNYSPHPRAYGNVARLLGKYVREEKIISLEEAIYKLSGLPASNLKIKKRGALKTGNYADIAIFNAETIIDKATFDSPHQFSEGMVHVFVNGKQVLQDSEHTGATPGRVVRGPGYIKK</sequence>
<dbReference type="SUPFAM" id="SSF51338">
    <property type="entry name" value="Composite domain of metallo-dependent hydrolases"/>
    <property type="match status" value="1"/>
</dbReference>
<dbReference type="InterPro" id="IPR011059">
    <property type="entry name" value="Metal-dep_hydrolase_composite"/>
</dbReference>
<accession>A0ABU3BIK1</accession>
<dbReference type="PROSITE" id="PS51257">
    <property type="entry name" value="PROKAR_LIPOPROTEIN"/>
    <property type="match status" value="1"/>
</dbReference>
<keyword evidence="2" id="KW-0378">Hydrolase</keyword>
<organism evidence="2 3">
    <name type="scientific">Croceitalea vernalis</name>
    <dbReference type="NCBI Taxonomy" id="3075599"/>
    <lineage>
        <taxon>Bacteria</taxon>
        <taxon>Pseudomonadati</taxon>
        <taxon>Bacteroidota</taxon>
        <taxon>Flavobacteriia</taxon>
        <taxon>Flavobacteriales</taxon>
        <taxon>Flavobacteriaceae</taxon>
        <taxon>Croceitalea</taxon>
    </lineage>
</organism>
<dbReference type="PANTHER" id="PTHR11647">
    <property type="entry name" value="HYDRANTOINASE/DIHYDROPYRIMIDINASE FAMILY MEMBER"/>
    <property type="match status" value="1"/>
</dbReference>
<feature type="domain" description="Amidohydrolase 3" evidence="1">
    <location>
        <begin position="182"/>
        <end position="537"/>
    </location>
</feature>
<gene>
    <name evidence="2" type="ORF">RM520_10080</name>
</gene>
<dbReference type="PANTHER" id="PTHR11647:SF1">
    <property type="entry name" value="COLLAPSIN RESPONSE MEDIATOR PROTEIN"/>
    <property type="match status" value="1"/>
</dbReference>
<dbReference type="Gene3D" id="3.20.20.140">
    <property type="entry name" value="Metal-dependent hydrolases"/>
    <property type="match status" value="2"/>
</dbReference>
<proteinExistence type="predicted"/>
<dbReference type="Proteomes" id="UP001250662">
    <property type="component" value="Unassembled WGS sequence"/>
</dbReference>
<dbReference type="EC" id="3.5.1.-" evidence="2"/>
<dbReference type="InterPro" id="IPR050378">
    <property type="entry name" value="Metallo-dep_Hydrolases_sf"/>
</dbReference>
<keyword evidence="3" id="KW-1185">Reference proteome</keyword>
<dbReference type="InterPro" id="IPR032466">
    <property type="entry name" value="Metal_Hydrolase"/>
</dbReference>
<dbReference type="SUPFAM" id="SSF51556">
    <property type="entry name" value="Metallo-dependent hydrolases"/>
    <property type="match status" value="1"/>
</dbReference>
<dbReference type="EMBL" id="JAVRHU010000002">
    <property type="protein sequence ID" value="MDT0621978.1"/>
    <property type="molecule type" value="Genomic_DNA"/>
</dbReference>
<dbReference type="InterPro" id="IPR013108">
    <property type="entry name" value="Amidohydro_3"/>
</dbReference>
<evidence type="ECO:0000313" key="3">
    <source>
        <dbReference type="Proteomes" id="UP001250662"/>
    </source>
</evidence>
<comment type="caution">
    <text evidence="2">The sequence shown here is derived from an EMBL/GenBank/DDBJ whole genome shotgun (WGS) entry which is preliminary data.</text>
</comment>
<evidence type="ECO:0000313" key="2">
    <source>
        <dbReference type="EMBL" id="MDT0621978.1"/>
    </source>
</evidence>
<dbReference type="GO" id="GO:0016787">
    <property type="term" value="F:hydrolase activity"/>
    <property type="evidence" value="ECO:0007669"/>
    <property type="project" value="UniProtKB-KW"/>
</dbReference>
<dbReference type="CDD" id="cd01297">
    <property type="entry name" value="D-aminoacylase"/>
    <property type="match status" value="1"/>
</dbReference>
<protein>
    <submittedName>
        <fullName evidence="2">D-aminoacylase</fullName>
        <ecNumber evidence="2">3.5.1.-</ecNumber>
    </submittedName>
</protein>
<dbReference type="Gene3D" id="2.30.40.10">
    <property type="entry name" value="Urease, subunit C, domain 1"/>
    <property type="match status" value="1"/>
</dbReference>
<dbReference type="RefSeq" id="WP_311387938.1">
    <property type="nucleotide sequence ID" value="NZ_JAVRHU010000002.1"/>
</dbReference>
<name>A0ABU3BIK1_9FLAO</name>
<dbReference type="Pfam" id="PF07969">
    <property type="entry name" value="Amidohydro_3"/>
    <property type="match status" value="1"/>
</dbReference>
<evidence type="ECO:0000259" key="1">
    <source>
        <dbReference type="Pfam" id="PF07969"/>
    </source>
</evidence>